<protein>
    <recommendedName>
        <fullName evidence="3">Bile acid beta-glucosidase</fullName>
    </recommendedName>
</protein>
<name>A0A0W0SET8_9GAMM</name>
<dbReference type="PATRIC" id="fig|29422.6.peg.2330"/>
<reference evidence="1 2" key="1">
    <citation type="submission" date="2015-11" db="EMBL/GenBank/DDBJ databases">
        <title>Genomic analysis of 38 Legionella species identifies large and diverse effector repertoires.</title>
        <authorList>
            <person name="Burstein D."/>
            <person name="Amaro F."/>
            <person name="Zusman T."/>
            <person name="Lifshitz Z."/>
            <person name="Cohen O."/>
            <person name="Gilbert J.A."/>
            <person name="Pupko T."/>
            <person name="Shuman H.A."/>
            <person name="Segal G."/>
        </authorList>
    </citation>
    <scope>NUCLEOTIDE SEQUENCE [LARGE SCALE GENOMIC DNA]</scope>
    <source>
        <strain evidence="1 2">ATCC 43878</strain>
    </source>
</reference>
<dbReference type="RefSeq" id="WP_058442170.1">
    <property type="nucleotide sequence ID" value="NZ_CAAAHU010000005.1"/>
</dbReference>
<sequence>MKFKGDFENNYNRFWNSMIVPHYKSIKKYTPGHQGLFGINFGQSVDQYCTNVESMIDNLSRQIAAGLFTDQRYATRYLEETKKVAIADLHEFASKPFVNMIILAKIQNLLKKLTSGTAQVVAMDEETITQAPYTYTPGHAEMEFSSISFGKEPEFSVSESSDRDWRSLMEQFDEENPFLQLSSTHRSPCWDLDEQDPEAGFSPMS</sequence>
<comment type="caution">
    <text evidence="1">The sequence shown here is derived from an EMBL/GenBank/DDBJ whole genome shotgun (WGS) entry which is preliminary data.</text>
</comment>
<organism evidence="1 2">
    <name type="scientific">Legionella brunensis</name>
    <dbReference type="NCBI Taxonomy" id="29422"/>
    <lineage>
        <taxon>Bacteria</taxon>
        <taxon>Pseudomonadati</taxon>
        <taxon>Pseudomonadota</taxon>
        <taxon>Gammaproteobacteria</taxon>
        <taxon>Legionellales</taxon>
        <taxon>Legionellaceae</taxon>
        <taxon>Legionella</taxon>
    </lineage>
</organism>
<accession>A0A0W0SET8</accession>
<dbReference type="Proteomes" id="UP000054742">
    <property type="component" value="Unassembled WGS sequence"/>
</dbReference>
<keyword evidence="2" id="KW-1185">Reference proteome</keyword>
<dbReference type="EMBL" id="LNXV01000029">
    <property type="protein sequence ID" value="KTC81665.1"/>
    <property type="molecule type" value="Genomic_DNA"/>
</dbReference>
<proteinExistence type="predicted"/>
<evidence type="ECO:0000313" key="1">
    <source>
        <dbReference type="EMBL" id="KTC81665.1"/>
    </source>
</evidence>
<dbReference type="OrthoDB" id="5646854at2"/>
<gene>
    <name evidence="1" type="ORF">Lbru_2185</name>
</gene>
<evidence type="ECO:0000313" key="2">
    <source>
        <dbReference type="Proteomes" id="UP000054742"/>
    </source>
</evidence>
<dbReference type="AlphaFoldDB" id="A0A0W0SET8"/>
<evidence type="ECO:0008006" key="3">
    <source>
        <dbReference type="Google" id="ProtNLM"/>
    </source>
</evidence>